<evidence type="ECO:0000256" key="16">
    <source>
        <dbReference type="RuleBase" id="RU000304"/>
    </source>
</evidence>
<dbReference type="InterPro" id="IPR017441">
    <property type="entry name" value="Protein_kinase_ATP_BS"/>
</dbReference>
<evidence type="ECO:0000256" key="15">
    <source>
        <dbReference type="PROSITE-ProRule" id="PRU10141"/>
    </source>
</evidence>
<keyword evidence="9" id="KW-0418">Kinase</keyword>
<evidence type="ECO:0000256" key="8">
    <source>
        <dbReference type="ARBA" id="ARBA00022741"/>
    </source>
</evidence>
<dbReference type="PROSITE" id="PS00107">
    <property type="entry name" value="PROTEIN_KINASE_ATP"/>
    <property type="match status" value="1"/>
</dbReference>
<evidence type="ECO:0000256" key="14">
    <source>
        <dbReference type="ARBA" id="ARBA00048679"/>
    </source>
</evidence>
<evidence type="ECO:0000256" key="13">
    <source>
        <dbReference type="ARBA" id="ARBA00047899"/>
    </source>
</evidence>
<comment type="similarity">
    <text evidence="12">Belongs to the protein kinase superfamily. Ser/Thr protein kinase family. CDPK subfamily.</text>
</comment>
<keyword evidence="11 15" id="KW-0067">ATP-binding</keyword>
<comment type="cofactor">
    <cofactor evidence="1">
        <name>Mg(2+)</name>
        <dbReference type="ChEBI" id="CHEBI:18420"/>
    </cofactor>
</comment>
<accession>A0A7S1A4R8</accession>
<evidence type="ECO:0000256" key="6">
    <source>
        <dbReference type="ARBA" id="ARBA00022723"/>
    </source>
</evidence>
<dbReference type="AlphaFoldDB" id="A0A7S1A4R8"/>
<evidence type="ECO:0000256" key="11">
    <source>
        <dbReference type="ARBA" id="ARBA00022840"/>
    </source>
</evidence>
<dbReference type="SMART" id="SM00220">
    <property type="entry name" value="S_TKc"/>
    <property type="match status" value="1"/>
</dbReference>
<proteinExistence type="inferred from homology"/>
<dbReference type="GO" id="GO:0046872">
    <property type="term" value="F:metal ion binding"/>
    <property type="evidence" value="ECO:0007669"/>
    <property type="project" value="UniProtKB-KW"/>
</dbReference>
<dbReference type="EC" id="2.7.11.1" evidence="3"/>
<dbReference type="GO" id="GO:0005524">
    <property type="term" value="F:ATP binding"/>
    <property type="evidence" value="ECO:0007669"/>
    <property type="project" value="UniProtKB-UniRule"/>
</dbReference>
<keyword evidence="6" id="KW-0479">Metal-binding</keyword>
<evidence type="ECO:0000256" key="1">
    <source>
        <dbReference type="ARBA" id="ARBA00001946"/>
    </source>
</evidence>
<feature type="binding site" evidence="15">
    <location>
        <position position="53"/>
    </location>
    <ligand>
        <name>ATP</name>
        <dbReference type="ChEBI" id="CHEBI:30616"/>
    </ligand>
</feature>
<dbReference type="SUPFAM" id="SSF56112">
    <property type="entry name" value="Protein kinase-like (PK-like)"/>
    <property type="match status" value="1"/>
</dbReference>
<evidence type="ECO:0000259" key="17">
    <source>
        <dbReference type="PROSITE" id="PS50011"/>
    </source>
</evidence>
<sequence length="448" mass="51227">MGCAPASSLRFPSSSSNEDIRDTYVLGKVLGSGSFGQVLEASIKGTSEKRAVKVIERDAEEGDWSKEAIFVREVELLQQINHANIIRYYDFYEDMHFLYVVMELCRGGEVFARILELKRFSERDAAVIGKQMLQGIDYIHKLQIVHRDIKAENFVLADQSLDSVKMIDFGMATRFEHGQMLTQLCGSPHYLAPELIGQRYNHMADVWSFGVLLYLLLVGNYPYEAKNPRDIMVKILTEPIHWPRSKLSKDAKAFLKTLLRHTVKHRVSADLAIRHSWMTGPDDEILPEVVQSARNKVQSTKKVVDLEVEEIRNQKFQQMNDDYLRGIRHCKRRGSIPTEVMQVGSGRRATAPNLDVRRSSMRFKMSLKRHSRFQESEVSDERFVTRQRAASVHTCPRRLSHIGMLSNTQEQLLADMYVEKSQVPPPLSVVPEVHVEADIPGTAPEFVE</sequence>
<comment type="subunit">
    <text evidence="2">Monomer.</text>
</comment>
<evidence type="ECO:0000256" key="4">
    <source>
        <dbReference type="ARBA" id="ARBA00022527"/>
    </source>
</evidence>
<keyword evidence="8 15" id="KW-0547">Nucleotide-binding</keyword>
<dbReference type="FunFam" id="1.10.510.10:FF:000571">
    <property type="entry name" value="Maternal embryonic leucine zipper kinase"/>
    <property type="match status" value="1"/>
</dbReference>
<comment type="catalytic activity">
    <reaction evidence="13">
        <text>L-threonyl-[protein] + ATP = O-phospho-L-threonyl-[protein] + ADP + H(+)</text>
        <dbReference type="Rhea" id="RHEA:46608"/>
        <dbReference type="Rhea" id="RHEA-COMP:11060"/>
        <dbReference type="Rhea" id="RHEA-COMP:11605"/>
        <dbReference type="ChEBI" id="CHEBI:15378"/>
        <dbReference type="ChEBI" id="CHEBI:30013"/>
        <dbReference type="ChEBI" id="CHEBI:30616"/>
        <dbReference type="ChEBI" id="CHEBI:61977"/>
        <dbReference type="ChEBI" id="CHEBI:456216"/>
        <dbReference type="EC" id="2.7.11.1"/>
    </reaction>
</comment>
<reference evidence="18" key="1">
    <citation type="submission" date="2021-01" db="EMBL/GenBank/DDBJ databases">
        <authorList>
            <person name="Corre E."/>
            <person name="Pelletier E."/>
            <person name="Niang G."/>
            <person name="Scheremetjew M."/>
            <person name="Finn R."/>
            <person name="Kale V."/>
            <person name="Holt S."/>
            <person name="Cochrane G."/>
            <person name="Meng A."/>
            <person name="Brown T."/>
            <person name="Cohen L."/>
        </authorList>
    </citation>
    <scope>NUCLEOTIDE SEQUENCE</scope>
</reference>
<dbReference type="PROSITE" id="PS50011">
    <property type="entry name" value="PROTEIN_KINASE_DOM"/>
    <property type="match status" value="1"/>
</dbReference>
<evidence type="ECO:0000256" key="2">
    <source>
        <dbReference type="ARBA" id="ARBA00011245"/>
    </source>
</evidence>
<evidence type="ECO:0000256" key="10">
    <source>
        <dbReference type="ARBA" id="ARBA00022837"/>
    </source>
</evidence>
<dbReference type="InterPro" id="IPR008271">
    <property type="entry name" value="Ser/Thr_kinase_AS"/>
</dbReference>
<dbReference type="Pfam" id="PF00069">
    <property type="entry name" value="Pkinase"/>
    <property type="match status" value="1"/>
</dbReference>
<evidence type="ECO:0000256" key="9">
    <source>
        <dbReference type="ARBA" id="ARBA00022777"/>
    </source>
</evidence>
<evidence type="ECO:0000256" key="5">
    <source>
        <dbReference type="ARBA" id="ARBA00022679"/>
    </source>
</evidence>
<gene>
    <name evidence="18" type="ORF">NSCI0253_LOCUS16426</name>
</gene>
<dbReference type="PANTHER" id="PTHR24347">
    <property type="entry name" value="SERINE/THREONINE-PROTEIN KINASE"/>
    <property type="match status" value="1"/>
</dbReference>
<evidence type="ECO:0000313" key="18">
    <source>
        <dbReference type="EMBL" id="CAD8842078.1"/>
    </source>
</evidence>
<evidence type="ECO:0000256" key="7">
    <source>
        <dbReference type="ARBA" id="ARBA00022737"/>
    </source>
</evidence>
<dbReference type="PROSITE" id="PS00108">
    <property type="entry name" value="PROTEIN_KINASE_ST"/>
    <property type="match status" value="1"/>
</dbReference>
<evidence type="ECO:0000256" key="3">
    <source>
        <dbReference type="ARBA" id="ARBA00012513"/>
    </source>
</evidence>
<dbReference type="GO" id="GO:0004674">
    <property type="term" value="F:protein serine/threonine kinase activity"/>
    <property type="evidence" value="ECO:0007669"/>
    <property type="project" value="UniProtKB-KW"/>
</dbReference>
<keyword evidence="4 16" id="KW-0723">Serine/threonine-protein kinase</keyword>
<name>A0A7S1A4R8_NOCSC</name>
<dbReference type="EMBL" id="HBFQ01023377">
    <property type="protein sequence ID" value="CAD8842078.1"/>
    <property type="molecule type" value="Transcribed_RNA"/>
</dbReference>
<comment type="catalytic activity">
    <reaction evidence="14">
        <text>L-seryl-[protein] + ATP = O-phospho-L-seryl-[protein] + ADP + H(+)</text>
        <dbReference type="Rhea" id="RHEA:17989"/>
        <dbReference type="Rhea" id="RHEA-COMP:9863"/>
        <dbReference type="Rhea" id="RHEA-COMP:11604"/>
        <dbReference type="ChEBI" id="CHEBI:15378"/>
        <dbReference type="ChEBI" id="CHEBI:29999"/>
        <dbReference type="ChEBI" id="CHEBI:30616"/>
        <dbReference type="ChEBI" id="CHEBI:83421"/>
        <dbReference type="ChEBI" id="CHEBI:456216"/>
        <dbReference type="EC" id="2.7.11.1"/>
    </reaction>
</comment>
<dbReference type="FunFam" id="3.30.200.20:FF:000315">
    <property type="entry name" value="Calcium-dependent protein kinase 3"/>
    <property type="match status" value="1"/>
</dbReference>
<organism evidence="18">
    <name type="scientific">Noctiluca scintillans</name>
    <name type="common">Sea sparkle</name>
    <name type="synonym">Red tide dinoflagellate</name>
    <dbReference type="NCBI Taxonomy" id="2966"/>
    <lineage>
        <taxon>Eukaryota</taxon>
        <taxon>Sar</taxon>
        <taxon>Alveolata</taxon>
        <taxon>Dinophyceae</taxon>
        <taxon>Noctilucales</taxon>
        <taxon>Noctilucaceae</taxon>
        <taxon>Noctiluca</taxon>
    </lineage>
</organism>
<dbReference type="Gene3D" id="1.10.510.10">
    <property type="entry name" value="Transferase(Phosphotransferase) domain 1"/>
    <property type="match status" value="1"/>
</dbReference>
<evidence type="ECO:0000256" key="12">
    <source>
        <dbReference type="ARBA" id="ARBA00024334"/>
    </source>
</evidence>
<dbReference type="InterPro" id="IPR011009">
    <property type="entry name" value="Kinase-like_dom_sf"/>
</dbReference>
<keyword evidence="10" id="KW-0106">Calcium</keyword>
<feature type="domain" description="Protein kinase" evidence="17">
    <location>
        <begin position="24"/>
        <end position="278"/>
    </location>
</feature>
<keyword evidence="5" id="KW-0808">Transferase</keyword>
<dbReference type="InterPro" id="IPR000719">
    <property type="entry name" value="Prot_kinase_dom"/>
</dbReference>
<keyword evidence="7" id="KW-0677">Repeat</keyword>
<protein>
    <recommendedName>
        <fullName evidence="3">non-specific serine/threonine protein kinase</fullName>
        <ecNumber evidence="3">2.7.11.1</ecNumber>
    </recommendedName>
</protein>